<keyword evidence="3" id="KW-1185">Reference proteome</keyword>
<evidence type="ECO:0000313" key="2">
    <source>
        <dbReference type="EMBL" id="KAH3788440.1"/>
    </source>
</evidence>
<reference evidence="2" key="2">
    <citation type="submission" date="2020-11" db="EMBL/GenBank/DDBJ databases">
        <authorList>
            <person name="McCartney M.A."/>
            <person name="Auch B."/>
            <person name="Kono T."/>
            <person name="Mallez S."/>
            <person name="Becker A."/>
            <person name="Gohl D.M."/>
            <person name="Silverstein K.A.T."/>
            <person name="Koren S."/>
            <person name="Bechman K.B."/>
            <person name="Herman A."/>
            <person name="Abrahante J.E."/>
            <person name="Garbe J."/>
        </authorList>
    </citation>
    <scope>NUCLEOTIDE SEQUENCE</scope>
    <source>
        <strain evidence="2">Duluth1</strain>
        <tissue evidence="2">Whole animal</tissue>
    </source>
</reference>
<organism evidence="2 3">
    <name type="scientific">Dreissena polymorpha</name>
    <name type="common">Zebra mussel</name>
    <name type="synonym">Mytilus polymorpha</name>
    <dbReference type="NCBI Taxonomy" id="45954"/>
    <lineage>
        <taxon>Eukaryota</taxon>
        <taxon>Metazoa</taxon>
        <taxon>Spiralia</taxon>
        <taxon>Lophotrochozoa</taxon>
        <taxon>Mollusca</taxon>
        <taxon>Bivalvia</taxon>
        <taxon>Autobranchia</taxon>
        <taxon>Heteroconchia</taxon>
        <taxon>Euheterodonta</taxon>
        <taxon>Imparidentia</taxon>
        <taxon>Neoheterodontei</taxon>
        <taxon>Myida</taxon>
        <taxon>Dreissenoidea</taxon>
        <taxon>Dreissenidae</taxon>
        <taxon>Dreissena</taxon>
    </lineage>
</organism>
<dbReference type="AlphaFoldDB" id="A0A9D4EXA9"/>
<comment type="caution">
    <text evidence="2">The sequence shown here is derived from an EMBL/GenBank/DDBJ whole genome shotgun (WGS) entry which is preliminary data.</text>
</comment>
<feature type="region of interest" description="Disordered" evidence="1">
    <location>
        <begin position="61"/>
        <end position="116"/>
    </location>
</feature>
<proteinExistence type="predicted"/>
<name>A0A9D4EXA9_DREPO</name>
<protein>
    <submittedName>
        <fullName evidence="2">Uncharacterized protein</fullName>
    </submittedName>
</protein>
<evidence type="ECO:0000313" key="3">
    <source>
        <dbReference type="Proteomes" id="UP000828390"/>
    </source>
</evidence>
<reference evidence="2" key="1">
    <citation type="journal article" date="2019" name="bioRxiv">
        <title>The Genome of the Zebra Mussel, Dreissena polymorpha: A Resource for Invasive Species Research.</title>
        <authorList>
            <person name="McCartney M.A."/>
            <person name="Auch B."/>
            <person name="Kono T."/>
            <person name="Mallez S."/>
            <person name="Zhang Y."/>
            <person name="Obille A."/>
            <person name="Becker A."/>
            <person name="Abrahante J.E."/>
            <person name="Garbe J."/>
            <person name="Badalamenti J.P."/>
            <person name="Herman A."/>
            <person name="Mangelson H."/>
            <person name="Liachko I."/>
            <person name="Sullivan S."/>
            <person name="Sone E.D."/>
            <person name="Koren S."/>
            <person name="Silverstein K.A.T."/>
            <person name="Beckman K.B."/>
            <person name="Gohl D.M."/>
        </authorList>
    </citation>
    <scope>NUCLEOTIDE SEQUENCE</scope>
    <source>
        <strain evidence="2">Duluth1</strain>
        <tissue evidence="2">Whole animal</tissue>
    </source>
</reference>
<gene>
    <name evidence="2" type="ORF">DPMN_166584</name>
</gene>
<dbReference type="Proteomes" id="UP000828390">
    <property type="component" value="Unassembled WGS sequence"/>
</dbReference>
<evidence type="ECO:0000256" key="1">
    <source>
        <dbReference type="SAM" id="MobiDB-lite"/>
    </source>
</evidence>
<sequence length="116" mass="13083">MGYENFWVRQKIGGYGEVVPVDLSINLKEDGNQAAFNFSNGPGIDRVVIREVGIATEWYGQNASQNENMQEEETARNRNQPCLGKSLPPPSKIKSRKKVAERTDRKAEINTISPRF</sequence>
<dbReference type="EMBL" id="JAIWYP010000008">
    <property type="protein sequence ID" value="KAH3788440.1"/>
    <property type="molecule type" value="Genomic_DNA"/>
</dbReference>
<feature type="compositionally biased region" description="Basic and acidic residues" evidence="1">
    <location>
        <begin position="98"/>
        <end position="108"/>
    </location>
</feature>
<accession>A0A9D4EXA9</accession>